<dbReference type="Proteomes" id="UP001283212">
    <property type="component" value="Unassembled WGS sequence"/>
</dbReference>
<comment type="caution">
    <text evidence="1">The sequence shown here is derived from an EMBL/GenBank/DDBJ whole genome shotgun (WGS) entry which is preliminary data.</text>
</comment>
<evidence type="ECO:0000313" key="1">
    <source>
        <dbReference type="EMBL" id="MDV0443065.1"/>
    </source>
</evidence>
<dbReference type="AlphaFoldDB" id="A0AAE4MDT2"/>
<sequence length="64" mass="7288">MFIIDINVIDLAGVSEGVPAKLFHEKNNSSESEISQKNGFVTDKTSMCENTHIFTYLWQMHQRG</sequence>
<protein>
    <submittedName>
        <fullName evidence="1">Uncharacterized protein</fullName>
    </submittedName>
</protein>
<keyword evidence="2" id="KW-1185">Reference proteome</keyword>
<organism evidence="1 2">
    <name type="scientific">Methanorbis rubei</name>
    <dbReference type="NCBI Taxonomy" id="3028300"/>
    <lineage>
        <taxon>Archaea</taxon>
        <taxon>Methanobacteriati</taxon>
        <taxon>Methanobacteriota</taxon>
        <taxon>Stenosarchaea group</taxon>
        <taxon>Methanomicrobia</taxon>
        <taxon>Methanomicrobiales</taxon>
        <taxon>Methanocorpusculaceae</taxon>
        <taxon>Methanorbis</taxon>
    </lineage>
</organism>
<dbReference type="EMBL" id="JAWDKB010000002">
    <property type="protein sequence ID" value="MDV0443065.1"/>
    <property type="molecule type" value="Genomic_DNA"/>
</dbReference>
<gene>
    <name evidence="1" type="ORF">McpCs1_04320</name>
</gene>
<accession>A0AAE4MDT2</accession>
<name>A0AAE4MDT2_9EURY</name>
<reference evidence="1 2" key="1">
    <citation type="submission" date="2023-06" db="EMBL/GenBank/DDBJ databases">
        <title>Genome sequence of Methancorpusculaceae sp. Cs1.</title>
        <authorList>
            <person name="Protasov E."/>
            <person name="Platt K."/>
            <person name="Poehlein A."/>
            <person name="Daniel R."/>
            <person name="Brune A."/>
        </authorList>
    </citation>
    <scope>NUCLEOTIDE SEQUENCE [LARGE SCALE GENOMIC DNA]</scope>
    <source>
        <strain evidence="1 2">Cs1</strain>
    </source>
</reference>
<proteinExistence type="predicted"/>
<evidence type="ECO:0000313" key="2">
    <source>
        <dbReference type="Proteomes" id="UP001283212"/>
    </source>
</evidence>